<reference evidence="3" key="1">
    <citation type="submission" date="2016-06" db="EMBL/GenBank/DDBJ databases">
        <title>Parallel loss of symbiosis genes in relatives of nitrogen-fixing non-legume Parasponia.</title>
        <authorList>
            <person name="Van Velzen R."/>
            <person name="Holmer R."/>
            <person name="Bu F."/>
            <person name="Rutten L."/>
            <person name="Van Zeijl A."/>
            <person name="Liu W."/>
            <person name="Santuari L."/>
            <person name="Cao Q."/>
            <person name="Sharma T."/>
            <person name="Shen D."/>
            <person name="Roswanjaya Y."/>
            <person name="Wardhani T."/>
            <person name="Kalhor M.S."/>
            <person name="Jansen J."/>
            <person name="Van den Hoogen J."/>
            <person name="Gungor B."/>
            <person name="Hartog M."/>
            <person name="Hontelez J."/>
            <person name="Verver J."/>
            <person name="Yang W.-C."/>
            <person name="Schijlen E."/>
            <person name="Repin R."/>
            <person name="Schilthuizen M."/>
            <person name="Schranz E."/>
            <person name="Heidstra R."/>
            <person name="Miyata K."/>
            <person name="Fedorova E."/>
            <person name="Kohlen W."/>
            <person name="Bisseling T."/>
            <person name="Smit S."/>
            <person name="Geurts R."/>
        </authorList>
    </citation>
    <scope>NUCLEOTIDE SEQUENCE [LARGE SCALE GENOMIC DNA]</scope>
    <source>
        <strain evidence="3">cv. RG33-2</strain>
    </source>
</reference>
<sequence length="61" mass="7203">MLEYQLTKLLEVLLWNPLLGGAVLCCNCYADRRNQRRRRIAAFYDCTLGRSHVQNHSYMDL</sequence>
<evidence type="ECO:0000256" key="1">
    <source>
        <dbReference type="SAM" id="Phobius"/>
    </source>
</evidence>
<name>A0A2P5FVU3_TREOI</name>
<keyword evidence="1" id="KW-1133">Transmembrane helix</keyword>
<evidence type="ECO:0000313" key="3">
    <source>
        <dbReference type="Proteomes" id="UP000237000"/>
    </source>
</evidence>
<comment type="caution">
    <text evidence="2">The sequence shown here is derived from an EMBL/GenBank/DDBJ whole genome shotgun (WGS) entry which is preliminary data.</text>
</comment>
<dbReference type="Proteomes" id="UP000237000">
    <property type="component" value="Unassembled WGS sequence"/>
</dbReference>
<feature type="non-terminal residue" evidence="2">
    <location>
        <position position="61"/>
    </location>
</feature>
<keyword evidence="3" id="KW-1185">Reference proteome</keyword>
<gene>
    <name evidence="2" type="ORF">TorRG33x02_022080</name>
</gene>
<feature type="transmembrane region" description="Helical" evidence="1">
    <location>
        <begin position="12"/>
        <end position="30"/>
    </location>
</feature>
<dbReference type="EMBL" id="JXTC01000006">
    <property type="protein sequence ID" value="POO01916.1"/>
    <property type="molecule type" value="Genomic_DNA"/>
</dbReference>
<evidence type="ECO:0000313" key="2">
    <source>
        <dbReference type="EMBL" id="POO01916.1"/>
    </source>
</evidence>
<accession>A0A2P5FVU3</accession>
<organism evidence="2 3">
    <name type="scientific">Trema orientale</name>
    <name type="common">Charcoal tree</name>
    <name type="synonym">Celtis orientalis</name>
    <dbReference type="NCBI Taxonomy" id="63057"/>
    <lineage>
        <taxon>Eukaryota</taxon>
        <taxon>Viridiplantae</taxon>
        <taxon>Streptophyta</taxon>
        <taxon>Embryophyta</taxon>
        <taxon>Tracheophyta</taxon>
        <taxon>Spermatophyta</taxon>
        <taxon>Magnoliopsida</taxon>
        <taxon>eudicotyledons</taxon>
        <taxon>Gunneridae</taxon>
        <taxon>Pentapetalae</taxon>
        <taxon>rosids</taxon>
        <taxon>fabids</taxon>
        <taxon>Rosales</taxon>
        <taxon>Cannabaceae</taxon>
        <taxon>Trema</taxon>
    </lineage>
</organism>
<keyword evidence="1" id="KW-0812">Transmembrane</keyword>
<dbReference type="AlphaFoldDB" id="A0A2P5FVU3"/>
<keyword evidence="1" id="KW-0472">Membrane</keyword>
<dbReference type="InParanoid" id="A0A2P5FVU3"/>
<proteinExistence type="predicted"/>
<protein>
    <submittedName>
        <fullName evidence="2">Uncharacterized protein</fullName>
    </submittedName>
</protein>